<reference evidence="1" key="1">
    <citation type="submission" date="2023-07" db="EMBL/GenBank/DDBJ databases">
        <authorList>
            <person name="Pelsma A.J. K."/>
        </authorList>
    </citation>
    <scope>NUCLEOTIDE SEQUENCE</scope>
</reference>
<proteinExistence type="predicted"/>
<protein>
    <recommendedName>
        <fullName evidence="2">Chaperone modulatory protein CbpM</fullName>
    </recommendedName>
</protein>
<accession>A0AA48M2S4</accession>
<dbReference type="EMBL" id="OY288114">
    <property type="protein sequence ID" value="CAJ0862654.1"/>
    <property type="molecule type" value="Genomic_DNA"/>
</dbReference>
<dbReference type="Gene3D" id="1.10.1660.10">
    <property type="match status" value="1"/>
</dbReference>
<sequence length="94" mass="10824">MKRQEFLQHVALDHVTLEMWLTESWLAPAESSGELDFTEIDLARARLILELQKDMGVNDPGVGVILHLLDQLHGLRRAMKELLEAAHEKRKQEI</sequence>
<gene>
    <name evidence="1" type="ORF">AMST5_01509</name>
</gene>
<dbReference type="Pfam" id="PF13591">
    <property type="entry name" value="MerR_2"/>
    <property type="match status" value="1"/>
</dbReference>
<dbReference type="AlphaFoldDB" id="A0AA48M2S4"/>
<evidence type="ECO:0000313" key="1">
    <source>
        <dbReference type="EMBL" id="CAJ0862654.1"/>
    </source>
</evidence>
<evidence type="ECO:0008006" key="2">
    <source>
        <dbReference type="Google" id="ProtNLM"/>
    </source>
</evidence>
<name>A0AA48M2S4_9ZZZZ</name>
<organism evidence="1">
    <name type="scientific">freshwater sediment metagenome</name>
    <dbReference type="NCBI Taxonomy" id="556182"/>
    <lineage>
        <taxon>unclassified sequences</taxon>
        <taxon>metagenomes</taxon>
        <taxon>ecological metagenomes</taxon>
    </lineage>
</organism>